<dbReference type="Proteomes" id="UP001642260">
    <property type="component" value="Unassembled WGS sequence"/>
</dbReference>
<dbReference type="PANTHER" id="PTHR31293:SF23">
    <property type="entry name" value="F-BOX DOMAIN-CONTAINING PROTEIN"/>
    <property type="match status" value="1"/>
</dbReference>
<accession>A0ABC8IPH8</accession>
<sequence>MSPQRVSTETDSFTGKNLVKLTLSSGFYLTPPRGGGVFFPNLKTLSLVSVGFRDCDVYGYLISGCPVLEELFLRYGPPSDFRMVLRHNVAVLNPSVKRLTISYPFGYYYRERPKSEVFRTPGLVYLDYSSYAAGLYQVDLSSLVEARLDLQKERVLAVDKDGSRNYNGNVCVWGEYDSDYDDGEDHNAKDDDDSVSGEDESEDDDHDGNCILPDVTSLVTGISNVKTLHLSAESLEVFHLYCKSMPVFHKLLTLSFESDEKRGWQVVPLLLNNSPDLENLVIKGLVHRVTDRCGDACVCIARKKMEEEVCCLSICQVKVLKILGYGGTRKELNQMRHFLGNLKCLDTVKVGVEPESHREENNVNNHYHRITNALTKLSRASSDCQIHCF</sequence>
<keyword evidence="4" id="KW-1185">Reference proteome</keyword>
<dbReference type="InterPro" id="IPR006566">
    <property type="entry name" value="FBD"/>
</dbReference>
<evidence type="ECO:0000256" key="1">
    <source>
        <dbReference type="SAM" id="MobiDB-lite"/>
    </source>
</evidence>
<feature type="domain" description="FBD" evidence="2">
    <location>
        <begin position="310"/>
        <end position="389"/>
    </location>
</feature>
<feature type="region of interest" description="Disordered" evidence="1">
    <location>
        <begin position="182"/>
        <end position="208"/>
    </location>
</feature>
<evidence type="ECO:0000313" key="4">
    <source>
        <dbReference type="Proteomes" id="UP001642260"/>
    </source>
</evidence>
<dbReference type="EMBL" id="CAKOAT010000002">
    <property type="protein sequence ID" value="CAH8282522.1"/>
    <property type="molecule type" value="Genomic_DNA"/>
</dbReference>
<dbReference type="Pfam" id="PF07723">
    <property type="entry name" value="LRR_2"/>
    <property type="match status" value="1"/>
</dbReference>
<dbReference type="PANTHER" id="PTHR31293">
    <property type="entry name" value="RNI-LIKE SUPERFAMILY PROTEIN"/>
    <property type="match status" value="1"/>
</dbReference>
<dbReference type="SUPFAM" id="SSF52047">
    <property type="entry name" value="RNI-like"/>
    <property type="match status" value="1"/>
</dbReference>
<dbReference type="AlphaFoldDB" id="A0ABC8IPH8"/>
<evidence type="ECO:0000259" key="2">
    <source>
        <dbReference type="SMART" id="SM00579"/>
    </source>
</evidence>
<gene>
    <name evidence="3" type="ORF">ERUC_LOCUS444</name>
</gene>
<reference evidence="3 4" key="1">
    <citation type="submission" date="2022-03" db="EMBL/GenBank/DDBJ databases">
        <authorList>
            <person name="Macdonald S."/>
            <person name="Ahmed S."/>
            <person name="Newling K."/>
        </authorList>
    </citation>
    <scope>NUCLEOTIDE SEQUENCE [LARGE SCALE GENOMIC DNA]</scope>
</reference>
<dbReference type="InterPro" id="IPR013101">
    <property type="entry name" value="LRR_PRU1-like"/>
</dbReference>
<feature type="compositionally biased region" description="Acidic residues" evidence="1">
    <location>
        <begin position="182"/>
        <end position="206"/>
    </location>
</feature>
<proteinExistence type="predicted"/>
<comment type="caution">
    <text evidence="3">The sequence shown here is derived from an EMBL/GenBank/DDBJ whole genome shotgun (WGS) entry which is preliminary data.</text>
</comment>
<name>A0ABC8IPH8_ERUVS</name>
<dbReference type="InterPro" id="IPR055294">
    <property type="entry name" value="FBL60-like"/>
</dbReference>
<organism evidence="3 4">
    <name type="scientific">Eruca vesicaria subsp. sativa</name>
    <name type="common">Garden rocket</name>
    <name type="synonym">Eruca sativa</name>
    <dbReference type="NCBI Taxonomy" id="29727"/>
    <lineage>
        <taxon>Eukaryota</taxon>
        <taxon>Viridiplantae</taxon>
        <taxon>Streptophyta</taxon>
        <taxon>Embryophyta</taxon>
        <taxon>Tracheophyta</taxon>
        <taxon>Spermatophyta</taxon>
        <taxon>Magnoliopsida</taxon>
        <taxon>eudicotyledons</taxon>
        <taxon>Gunneridae</taxon>
        <taxon>Pentapetalae</taxon>
        <taxon>rosids</taxon>
        <taxon>malvids</taxon>
        <taxon>Brassicales</taxon>
        <taxon>Brassicaceae</taxon>
        <taxon>Brassiceae</taxon>
        <taxon>Eruca</taxon>
    </lineage>
</organism>
<protein>
    <recommendedName>
        <fullName evidence="2">FBD domain-containing protein</fullName>
    </recommendedName>
</protein>
<dbReference type="SMART" id="SM00579">
    <property type="entry name" value="FBD"/>
    <property type="match status" value="1"/>
</dbReference>
<evidence type="ECO:0000313" key="3">
    <source>
        <dbReference type="EMBL" id="CAH8282522.1"/>
    </source>
</evidence>